<dbReference type="InterPro" id="IPR005467">
    <property type="entry name" value="His_kinase_dom"/>
</dbReference>
<dbReference type="SMART" id="SM00387">
    <property type="entry name" value="HATPase_c"/>
    <property type="match status" value="1"/>
</dbReference>
<feature type="domain" description="Histidine kinase" evidence="7">
    <location>
        <begin position="256"/>
        <end position="482"/>
    </location>
</feature>
<dbReference type="InterPro" id="IPR036890">
    <property type="entry name" value="HATPase_C_sf"/>
</dbReference>
<keyword evidence="6" id="KW-0812">Transmembrane</keyword>
<dbReference type="PROSITE" id="PS50109">
    <property type="entry name" value="HIS_KIN"/>
    <property type="match status" value="1"/>
</dbReference>
<feature type="transmembrane region" description="Helical" evidence="6">
    <location>
        <begin position="21"/>
        <end position="41"/>
    </location>
</feature>
<dbReference type="PRINTS" id="PR00344">
    <property type="entry name" value="BCTRLSENSOR"/>
</dbReference>
<keyword evidence="5" id="KW-0418">Kinase</keyword>
<dbReference type="SUPFAM" id="SSF55874">
    <property type="entry name" value="ATPase domain of HSP90 chaperone/DNA topoisomerase II/histidine kinase"/>
    <property type="match status" value="1"/>
</dbReference>
<dbReference type="GO" id="GO:0000155">
    <property type="term" value="F:phosphorelay sensor kinase activity"/>
    <property type="evidence" value="ECO:0007669"/>
    <property type="project" value="InterPro"/>
</dbReference>
<evidence type="ECO:0000256" key="6">
    <source>
        <dbReference type="SAM" id="Phobius"/>
    </source>
</evidence>
<evidence type="ECO:0000259" key="7">
    <source>
        <dbReference type="PROSITE" id="PS50109"/>
    </source>
</evidence>
<feature type="transmembrane region" description="Helical" evidence="6">
    <location>
        <begin position="131"/>
        <end position="147"/>
    </location>
</feature>
<keyword evidence="6" id="KW-0472">Membrane</keyword>
<feature type="transmembrane region" description="Helical" evidence="6">
    <location>
        <begin position="167"/>
        <end position="188"/>
    </location>
</feature>
<gene>
    <name evidence="8" type="ORF">A2569_03215</name>
</gene>
<keyword evidence="3" id="KW-0597">Phosphoprotein</keyword>
<dbReference type="InterPro" id="IPR003661">
    <property type="entry name" value="HisK_dim/P_dom"/>
</dbReference>
<evidence type="ECO:0000256" key="5">
    <source>
        <dbReference type="ARBA" id="ARBA00022777"/>
    </source>
</evidence>
<dbReference type="PANTHER" id="PTHR43547:SF2">
    <property type="entry name" value="HYBRID SIGNAL TRANSDUCTION HISTIDINE KINASE C"/>
    <property type="match status" value="1"/>
</dbReference>
<evidence type="ECO:0000256" key="2">
    <source>
        <dbReference type="ARBA" id="ARBA00012438"/>
    </source>
</evidence>
<organism evidence="8 9">
    <name type="scientific">Candidatus Vogelbacteria bacterium RIFOXYD1_FULL_51_18</name>
    <dbReference type="NCBI Taxonomy" id="1802440"/>
    <lineage>
        <taxon>Bacteria</taxon>
        <taxon>Candidatus Vogeliibacteriota</taxon>
    </lineage>
</organism>
<dbReference type="EC" id="2.7.13.3" evidence="2"/>
<accession>A0A1G2QKI0</accession>
<dbReference type="SMART" id="SM00388">
    <property type="entry name" value="HisKA"/>
    <property type="match status" value="1"/>
</dbReference>
<protein>
    <recommendedName>
        <fullName evidence="2">histidine kinase</fullName>
        <ecNumber evidence="2">2.7.13.3</ecNumber>
    </recommendedName>
</protein>
<dbReference type="InterPro" id="IPR036097">
    <property type="entry name" value="HisK_dim/P_sf"/>
</dbReference>
<feature type="transmembrane region" description="Helical" evidence="6">
    <location>
        <begin position="53"/>
        <end position="72"/>
    </location>
</feature>
<dbReference type="AlphaFoldDB" id="A0A1G2QKI0"/>
<dbReference type="InterPro" id="IPR003594">
    <property type="entry name" value="HATPase_dom"/>
</dbReference>
<comment type="caution">
    <text evidence="8">The sequence shown here is derived from an EMBL/GenBank/DDBJ whole genome shotgun (WGS) entry which is preliminary data.</text>
</comment>
<keyword evidence="6" id="KW-1133">Transmembrane helix</keyword>
<feature type="transmembrane region" description="Helical" evidence="6">
    <location>
        <begin position="108"/>
        <end position="124"/>
    </location>
</feature>
<dbReference type="Gene3D" id="1.10.287.130">
    <property type="match status" value="1"/>
</dbReference>
<dbReference type="CDD" id="cd00075">
    <property type="entry name" value="HATPase"/>
    <property type="match status" value="1"/>
</dbReference>
<dbReference type="Proteomes" id="UP000177090">
    <property type="component" value="Unassembled WGS sequence"/>
</dbReference>
<dbReference type="Pfam" id="PF02518">
    <property type="entry name" value="HATPase_c"/>
    <property type="match status" value="1"/>
</dbReference>
<name>A0A1G2QKI0_9BACT</name>
<evidence type="ECO:0000256" key="3">
    <source>
        <dbReference type="ARBA" id="ARBA00022553"/>
    </source>
</evidence>
<feature type="transmembrane region" description="Helical" evidence="6">
    <location>
        <begin position="84"/>
        <end position="102"/>
    </location>
</feature>
<keyword evidence="4" id="KW-0808">Transferase</keyword>
<dbReference type="STRING" id="1802440.A2569_03215"/>
<proteinExistence type="predicted"/>
<dbReference type="EMBL" id="MHTL01000005">
    <property type="protein sequence ID" value="OHA60968.1"/>
    <property type="molecule type" value="Genomic_DNA"/>
</dbReference>
<evidence type="ECO:0000256" key="1">
    <source>
        <dbReference type="ARBA" id="ARBA00000085"/>
    </source>
</evidence>
<reference evidence="8 9" key="1">
    <citation type="journal article" date="2016" name="Nat. Commun.">
        <title>Thousands of microbial genomes shed light on interconnected biogeochemical processes in an aquifer system.</title>
        <authorList>
            <person name="Anantharaman K."/>
            <person name="Brown C.T."/>
            <person name="Hug L.A."/>
            <person name="Sharon I."/>
            <person name="Castelle C.J."/>
            <person name="Probst A.J."/>
            <person name="Thomas B.C."/>
            <person name="Singh A."/>
            <person name="Wilkins M.J."/>
            <person name="Karaoz U."/>
            <person name="Brodie E.L."/>
            <person name="Williams K.H."/>
            <person name="Hubbard S.S."/>
            <person name="Banfield J.F."/>
        </authorList>
    </citation>
    <scope>NUCLEOTIDE SEQUENCE [LARGE SCALE GENOMIC DNA]</scope>
</reference>
<dbReference type="InterPro" id="IPR004358">
    <property type="entry name" value="Sig_transdc_His_kin-like_C"/>
</dbReference>
<dbReference type="SUPFAM" id="SSF47384">
    <property type="entry name" value="Homodimeric domain of signal transducing histidine kinase"/>
    <property type="match status" value="1"/>
</dbReference>
<dbReference type="FunFam" id="3.30.565.10:FF:000006">
    <property type="entry name" value="Sensor histidine kinase WalK"/>
    <property type="match status" value="1"/>
</dbReference>
<comment type="catalytic activity">
    <reaction evidence="1">
        <text>ATP + protein L-histidine = ADP + protein N-phospho-L-histidine.</text>
        <dbReference type="EC" id="2.7.13.3"/>
    </reaction>
</comment>
<sequence length="483" mass="53292">MALIQSDHARLEANRWLVWGRLLYVSTLLMLYGAATLNYAFTVYTVSLPRRALLFFVSAYALCLLMWVLWYLMGKYHWYGGVNAFSFAQTLLDIGLITLAALMAEEPLIFFFMLIPIVSSSLLWESRAPGITALAALTPALIYVSYTETIVSYTRSWGLFFDVSLRIPVLTFAAVLAGVTVTLTVLSIRLGGIARERALLLSALTSSDSRRAPTLEKKVVVDDASQRIIQAKEFEVAKANERLSTLARAKSDFVTVATHQLRTPLAGIRWSLDMLMKKNFGEVNEEQLSVLGKGLVNTERMIRLVNDILNLDKIDNDQLKFAMSRGDLGAVIEGAIADLSQQAEVKQAQIVYVKPESPLPPILLDADKLRMALDNLLDNAVKYSNEGGTVRVEIDVSKAHSSSNPALSISISDNGIGISESERTEIFSKFYRAPNARHQDPNGNGIGLFVVKSIVEGHHGNVWYESEEGKGTTFHVSLPVSTG</sequence>
<evidence type="ECO:0000313" key="9">
    <source>
        <dbReference type="Proteomes" id="UP000177090"/>
    </source>
</evidence>
<dbReference type="Pfam" id="PF00512">
    <property type="entry name" value="HisKA"/>
    <property type="match status" value="1"/>
</dbReference>
<dbReference type="PANTHER" id="PTHR43547">
    <property type="entry name" value="TWO-COMPONENT HISTIDINE KINASE"/>
    <property type="match status" value="1"/>
</dbReference>
<dbReference type="Gene3D" id="3.30.565.10">
    <property type="entry name" value="Histidine kinase-like ATPase, C-terminal domain"/>
    <property type="match status" value="1"/>
</dbReference>
<evidence type="ECO:0000256" key="4">
    <source>
        <dbReference type="ARBA" id="ARBA00022679"/>
    </source>
</evidence>
<evidence type="ECO:0000313" key="8">
    <source>
        <dbReference type="EMBL" id="OHA60968.1"/>
    </source>
</evidence>
<dbReference type="CDD" id="cd00082">
    <property type="entry name" value="HisKA"/>
    <property type="match status" value="1"/>
</dbReference>